<dbReference type="Proteomes" id="UP000036681">
    <property type="component" value="Unplaced"/>
</dbReference>
<proteinExistence type="predicted"/>
<organism evidence="3 4">
    <name type="scientific">Ascaris lumbricoides</name>
    <name type="common">Giant roundworm</name>
    <dbReference type="NCBI Taxonomy" id="6252"/>
    <lineage>
        <taxon>Eukaryota</taxon>
        <taxon>Metazoa</taxon>
        <taxon>Ecdysozoa</taxon>
        <taxon>Nematoda</taxon>
        <taxon>Chromadorea</taxon>
        <taxon>Rhabditida</taxon>
        <taxon>Spirurina</taxon>
        <taxon>Ascaridomorpha</taxon>
        <taxon>Ascaridoidea</taxon>
        <taxon>Ascarididae</taxon>
        <taxon>Ascaris</taxon>
    </lineage>
</organism>
<feature type="domain" description="ShKT" evidence="2">
    <location>
        <begin position="19"/>
        <end position="53"/>
    </location>
</feature>
<keyword evidence="1" id="KW-0732">Signal</keyword>
<protein>
    <submittedName>
        <fullName evidence="4">ShKT domain-containing protein</fullName>
    </submittedName>
</protein>
<dbReference type="SMART" id="SM00254">
    <property type="entry name" value="ShKT"/>
    <property type="match status" value="2"/>
</dbReference>
<feature type="chain" id="PRO_5005657215" evidence="1">
    <location>
        <begin position="18"/>
        <end position="100"/>
    </location>
</feature>
<name>A0A0M3IIJ8_ASCLU</name>
<feature type="domain" description="ShKT" evidence="2">
    <location>
        <begin position="54"/>
        <end position="88"/>
    </location>
</feature>
<reference evidence="4" key="1">
    <citation type="submission" date="2017-02" db="UniProtKB">
        <authorList>
            <consortium name="WormBaseParasite"/>
        </authorList>
    </citation>
    <scope>IDENTIFICATION</scope>
</reference>
<evidence type="ECO:0000259" key="2">
    <source>
        <dbReference type="SMART" id="SM00254"/>
    </source>
</evidence>
<dbReference type="AlphaFoldDB" id="A0A0M3IIJ8"/>
<evidence type="ECO:0000313" key="4">
    <source>
        <dbReference type="WBParaSite" id="ALUE_0001837901-mRNA-1"/>
    </source>
</evidence>
<dbReference type="WBParaSite" id="ALUE_0001837901-mRNA-1">
    <property type="protein sequence ID" value="ALUE_0001837901-mRNA-1"/>
    <property type="gene ID" value="ALUE_0001837901"/>
</dbReference>
<feature type="signal peptide" evidence="1">
    <location>
        <begin position="1"/>
        <end position="17"/>
    </location>
</feature>
<evidence type="ECO:0000313" key="3">
    <source>
        <dbReference type="Proteomes" id="UP000036681"/>
    </source>
</evidence>
<keyword evidence="3" id="KW-1185">Reference proteome</keyword>
<sequence length="100" mass="11464">MRYLCFVLCALIWVVNGEDCVDKVDFCHNIVYFKTCGLYQSQVNCRKSCNLCNDCVDKVDFCHNIVHFKTCGLYQSQVNCRKSCKLCDKPMPPAPPTEDP</sequence>
<evidence type="ECO:0000256" key="1">
    <source>
        <dbReference type="SAM" id="SignalP"/>
    </source>
</evidence>
<dbReference type="InterPro" id="IPR003582">
    <property type="entry name" value="ShKT_dom"/>
</dbReference>
<accession>A0A0M3IIJ8</accession>
<dbReference type="Pfam" id="PF01549">
    <property type="entry name" value="ShK"/>
    <property type="match status" value="2"/>
</dbReference>